<accession>A0A834U0C4</accession>
<comment type="caution">
    <text evidence="1">The sequence shown here is derived from an EMBL/GenBank/DDBJ whole genome shotgun (WGS) entry which is preliminary data.</text>
</comment>
<proteinExistence type="predicted"/>
<dbReference type="AlphaFoldDB" id="A0A834U0C4"/>
<dbReference type="Proteomes" id="UP000634136">
    <property type="component" value="Unassembled WGS sequence"/>
</dbReference>
<protein>
    <submittedName>
        <fullName evidence="1">Uncharacterized protein</fullName>
    </submittedName>
</protein>
<gene>
    <name evidence="1" type="ORF">G2W53_013822</name>
</gene>
<evidence type="ECO:0000313" key="2">
    <source>
        <dbReference type="Proteomes" id="UP000634136"/>
    </source>
</evidence>
<organism evidence="1 2">
    <name type="scientific">Senna tora</name>
    <dbReference type="NCBI Taxonomy" id="362788"/>
    <lineage>
        <taxon>Eukaryota</taxon>
        <taxon>Viridiplantae</taxon>
        <taxon>Streptophyta</taxon>
        <taxon>Embryophyta</taxon>
        <taxon>Tracheophyta</taxon>
        <taxon>Spermatophyta</taxon>
        <taxon>Magnoliopsida</taxon>
        <taxon>eudicotyledons</taxon>
        <taxon>Gunneridae</taxon>
        <taxon>Pentapetalae</taxon>
        <taxon>rosids</taxon>
        <taxon>fabids</taxon>
        <taxon>Fabales</taxon>
        <taxon>Fabaceae</taxon>
        <taxon>Caesalpinioideae</taxon>
        <taxon>Cassia clade</taxon>
        <taxon>Senna</taxon>
    </lineage>
</organism>
<keyword evidence="2" id="KW-1185">Reference proteome</keyword>
<name>A0A834U0C4_9FABA</name>
<dbReference type="EMBL" id="JAAIUW010000005">
    <property type="protein sequence ID" value="KAF7831489.1"/>
    <property type="molecule type" value="Genomic_DNA"/>
</dbReference>
<evidence type="ECO:0000313" key="1">
    <source>
        <dbReference type="EMBL" id="KAF7831489.1"/>
    </source>
</evidence>
<sequence>MRREFALVSSRADYQVDRVVHRDRKIMAIKGPTLQLSFSYPQENANLLLTRIESHYEGTLMEETRLISYKEEDRAKFLRLVGARLKVVYIICLEAVRLEWVVAVVELMARLEKAFSTDAEDTQLRVVSLLKLPHQQVRLFLC</sequence>
<reference evidence="1" key="1">
    <citation type="submission" date="2020-09" db="EMBL/GenBank/DDBJ databases">
        <title>Genome-Enabled Discovery of Anthraquinone Biosynthesis in Senna tora.</title>
        <authorList>
            <person name="Kang S.-H."/>
            <person name="Pandey R.P."/>
            <person name="Lee C.-M."/>
            <person name="Sim J.-S."/>
            <person name="Jeong J.-T."/>
            <person name="Choi B.-S."/>
            <person name="Jung M."/>
            <person name="Ginzburg D."/>
            <person name="Zhao K."/>
            <person name="Won S.Y."/>
            <person name="Oh T.-J."/>
            <person name="Yu Y."/>
            <person name="Kim N.-H."/>
            <person name="Lee O.R."/>
            <person name="Lee T.-H."/>
            <person name="Bashyal P."/>
            <person name="Kim T.-S."/>
            <person name="Lee W.-H."/>
            <person name="Kawkins C."/>
            <person name="Kim C.-K."/>
            <person name="Kim J.S."/>
            <person name="Ahn B.O."/>
            <person name="Rhee S.Y."/>
            <person name="Sohng J.K."/>
        </authorList>
    </citation>
    <scope>NUCLEOTIDE SEQUENCE</scope>
    <source>
        <tissue evidence="1">Leaf</tissue>
    </source>
</reference>